<comment type="caution">
    <text evidence="2">The sequence shown here is derived from an EMBL/GenBank/DDBJ whole genome shotgun (WGS) entry which is preliminary data.</text>
</comment>
<keyword evidence="3" id="KW-1185">Reference proteome</keyword>
<dbReference type="Proteomes" id="UP001194580">
    <property type="component" value="Unassembled WGS sequence"/>
</dbReference>
<dbReference type="EMBL" id="JAAAIL010001454">
    <property type="protein sequence ID" value="KAG0269119.1"/>
    <property type="molecule type" value="Genomic_DNA"/>
</dbReference>
<feature type="compositionally biased region" description="Low complexity" evidence="1">
    <location>
        <begin position="36"/>
        <end position="47"/>
    </location>
</feature>
<evidence type="ECO:0000256" key="1">
    <source>
        <dbReference type="SAM" id="MobiDB-lite"/>
    </source>
</evidence>
<gene>
    <name evidence="2" type="ORF">BGZ95_002190</name>
</gene>
<feature type="region of interest" description="Disordered" evidence="1">
    <location>
        <begin position="19"/>
        <end position="70"/>
    </location>
</feature>
<accession>A0AAD4D5V5</accession>
<evidence type="ECO:0000313" key="2">
    <source>
        <dbReference type="EMBL" id="KAG0269119.1"/>
    </source>
</evidence>
<name>A0AAD4D5V5_9FUNG</name>
<organism evidence="2 3">
    <name type="scientific">Linnemannia exigua</name>
    <dbReference type="NCBI Taxonomy" id="604196"/>
    <lineage>
        <taxon>Eukaryota</taxon>
        <taxon>Fungi</taxon>
        <taxon>Fungi incertae sedis</taxon>
        <taxon>Mucoromycota</taxon>
        <taxon>Mortierellomycotina</taxon>
        <taxon>Mortierellomycetes</taxon>
        <taxon>Mortierellales</taxon>
        <taxon>Mortierellaceae</taxon>
        <taxon>Linnemannia</taxon>
    </lineage>
</organism>
<protein>
    <submittedName>
        <fullName evidence="2">Uncharacterized protein</fullName>
    </submittedName>
</protein>
<evidence type="ECO:0000313" key="3">
    <source>
        <dbReference type="Proteomes" id="UP001194580"/>
    </source>
</evidence>
<dbReference type="AlphaFoldDB" id="A0AAD4D5V5"/>
<reference evidence="2" key="1">
    <citation type="journal article" date="2020" name="Fungal Divers.">
        <title>Resolving the Mortierellaceae phylogeny through synthesis of multi-gene phylogenetics and phylogenomics.</title>
        <authorList>
            <person name="Vandepol N."/>
            <person name="Liber J."/>
            <person name="Desiro A."/>
            <person name="Na H."/>
            <person name="Kennedy M."/>
            <person name="Barry K."/>
            <person name="Grigoriev I.V."/>
            <person name="Miller A.N."/>
            <person name="O'Donnell K."/>
            <person name="Stajich J.E."/>
            <person name="Bonito G."/>
        </authorList>
    </citation>
    <scope>NUCLEOTIDE SEQUENCE</scope>
    <source>
        <strain evidence="2">NRRL 28262</strain>
    </source>
</reference>
<proteinExistence type="predicted"/>
<sequence>MSNLDADALDALRSSYDFSSLPPLPPQHLGMMMPPHQQQSHHSQSSSIPPKNLHPQQHQQHHQAYTMDGTLDTFQNQSAHYYNDKGHHDFATSTTTPATDLGFGNQWAQQQQHQQAAVAGGVIPVQSKKQK</sequence>